<dbReference type="Gene3D" id="2.40.30.10">
    <property type="entry name" value="Translation factors"/>
    <property type="match status" value="1"/>
</dbReference>
<accession>A0ABQ9UZ58</accession>
<evidence type="ECO:0000313" key="5">
    <source>
        <dbReference type="Proteomes" id="UP001266305"/>
    </source>
</evidence>
<evidence type="ECO:0000256" key="2">
    <source>
        <dbReference type="ARBA" id="ARBA00023134"/>
    </source>
</evidence>
<dbReference type="EMBL" id="JASSZA010000009">
    <property type="protein sequence ID" value="KAK2102408.1"/>
    <property type="molecule type" value="Genomic_DNA"/>
</dbReference>
<dbReference type="PANTHER" id="PTHR44830:SF1">
    <property type="entry name" value="TR-TYPE G DOMAIN-CONTAINING PROTEIN"/>
    <property type="match status" value="1"/>
</dbReference>
<keyword evidence="2" id="KW-0342">GTP-binding</keyword>
<keyword evidence="1" id="KW-0547">Nucleotide-binding</keyword>
<evidence type="ECO:0000313" key="4">
    <source>
        <dbReference type="EMBL" id="KAK2102408.1"/>
    </source>
</evidence>
<reference evidence="4 5" key="1">
    <citation type="submission" date="2023-05" db="EMBL/GenBank/DDBJ databases">
        <title>B98-5 Cell Line De Novo Hybrid Assembly: An Optical Mapping Approach.</title>
        <authorList>
            <person name="Kananen K."/>
            <person name="Auerbach J.A."/>
            <person name="Kautto E."/>
            <person name="Blachly J.S."/>
        </authorList>
    </citation>
    <scope>NUCLEOTIDE SEQUENCE [LARGE SCALE GENOMIC DNA]</scope>
    <source>
        <strain evidence="4">B95-8</strain>
        <tissue evidence="4">Cell line</tissue>
    </source>
</reference>
<dbReference type="Pfam" id="PF22594">
    <property type="entry name" value="GTP-eEF1A_C"/>
    <property type="match status" value="1"/>
</dbReference>
<dbReference type="InterPro" id="IPR009001">
    <property type="entry name" value="Transl_elong_EF1A/Init_IF2_C"/>
</dbReference>
<dbReference type="PANTHER" id="PTHR44830">
    <property type="entry name" value="ELONGATION FACTOR 1 ALPHA"/>
    <property type="match status" value="1"/>
</dbReference>
<keyword evidence="5" id="KW-1185">Reference proteome</keyword>
<organism evidence="4 5">
    <name type="scientific">Saguinus oedipus</name>
    <name type="common">Cotton-top tamarin</name>
    <name type="synonym">Oedipomidas oedipus</name>
    <dbReference type="NCBI Taxonomy" id="9490"/>
    <lineage>
        <taxon>Eukaryota</taxon>
        <taxon>Metazoa</taxon>
        <taxon>Chordata</taxon>
        <taxon>Craniata</taxon>
        <taxon>Vertebrata</taxon>
        <taxon>Euteleostomi</taxon>
        <taxon>Mammalia</taxon>
        <taxon>Eutheria</taxon>
        <taxon>Euarchontoglires</taxon>
        <taxon>Primates</taxon>
        <taxon>Haplorrhini</taxon>
        <taxon>Platyrrhini</taxon>
        <taxon>Cebidae</taxon>
        <taxon>Callitrichinae</taxon>
        <taxon>Saguinus</taxon>
    </lineage>
</organism>
<keyword evidence="4" id="KW-0648">Protein biosynthesis</keyword>
<proteinExistence type="predicted"/>
<dbReference type="Proteomes" id="UP001266305">
    <property type="component" value="Unassembled WGS sequence"/>
</dbReference>
<dbReference type="InterPro" id="IPR054696">
    <property type="entry name" value="GTP-eEF1A_C"/>
</dbReference>
<name>A0ABQ9UZ58_SAGOE</name>
<protein>
    <submittedName>
        <fullName evidence="4">Elongation factor 1-alpha 1</fullName>
    </submittedName>
</protein>
<keyword evidence="4" id="KW-0251">Elongation factor</keyword>
<feature type="non-terminal residue" evidence="4">
    <location>
        <position position="1"/>
    </location>
</feature>
<evidence type="ECO:0000259" key="3">
    <source>
        <dbReference type="Pfam" id="PF22594"/>
    </source>
</evidence>
<feature type="domain" description="GTP-eEF1A C-terminal" evidence="3">
    <location>
        <begin position="6"/>
        <end position="88"/>
    </location>
</feature>
<dbReference type="SUPFAM" id="SSF50465">
    <property type="entry name" value="EF-Tu/eEF-1alpha/eIF2-gamma C-terminal domain"/>
    <property type="match status" value="1"/>
</dbReference>
<sequence>HTGADHAPLLNCHTVHIACKFAELKEKIDLCYSNKLEDSPKFLKSDDVAIVDLVPCKPMCVENFLDYPPLDHFAVCEMRQTVAVDVIKTVDKKTAGDGKVIKSVQKPQKAK</sequence>
<gene>
    <name evidence="4" type="primary">EEF1A1_23</name>
    <name evidence="4" type="ORF">P7K49_020075</name>
</gene>
<evidence type="ECO:0000256" key="1">
    <source>
        <dbReference type="ARBA" id="ARBA00022741"/>
    </source>
</evidence>
<dbReference type="GO" id="GO:0003746">
    <property type="term" value="F:translation elongation factor activity"/>
    <property type="evidence" value="ECO:0007669"/>
    <property type="project" value="UniProtKB-KW"/>
</dbReference>
<comment type="caution">
    <text evidence="4">The sequence shown here is derived from an EMBL/GenBank/DDBJ whole genome shotgun (WGS) entry which is preliminary data.</text>
</comment>